<dbReference type="Proteomes" id="UP001290861">
    <property type="component" value="Unassembled WGS sequence"/>
</dbReference>
<dbReference type="RefSeq" id="WP_322607529.1">
    <property type="nucleotide sequence ID" value="NZ_JARVCO010000003.1"/>
</dbReference>
<dbReference type="InterPro" id="IPR017850">
    <property type="entry name" value="Alkaline_phosphatase_core_sf"/>
</dbReference>
<keyword evidence="5" id="KW-0479">Metal-binding</keyword>
<organism evidence="10 11">
    <name type="scientific">Pontiella agarivorans</name>
    <dbReference type="NCBI Taxonomy" id="3038953"/>
    <lineage>
        <taxon>Bacteria</taxon>
        <taxon>Pseudomonadati</taxon>
        <taxon>Kiritimatiellota</taxon>
        <taxon>Kiritimatiellia</taxon>
        <taxon>Kiritimatiellales</taxon>
        <taxon>Pontiellaceae</taxon>
        <taxon>Pontiella</taxon>
    </lineage>
</organism>
<comment type="similarity">
    <text evidence="3 9">Belongs to the alkaline phosphatase family.</text>
</comment>
<evidence type="ECO:0000256" key="7">
    <source>
        <dbReference type="ARBA" id="ARBA00022833"/>
    </source>
</evidence>
<evidence type="ECO:0000256" key="8">
    <source>
        <dbReference type="ARBA" id="ARBA00022842"/>
    </source>
</evidence>
<accession>A0ABU5MU53</accession>
<protein>
    <submittedName>
        <fullName evidence="10">Alkaline phosphatase</fullName>
    </submittedName>
</protein>
<dbReference type="PANTHER" id="PTHR11596:SF5">
    <property type="entry name" value="ALKALINE PHOSPHATASE"/>
    <property type="match status" value="1"/>
</dbReference>
<sequence length="455" mass="49048">MNRRFFIGAMGAASVALGAGRIAPVSPKYVFLLIGDGMGGAQREVAERYARAKYPSRNPVLSMNRLPVRGMASTNDIAGKVTDSAASGTALACGEKTLNGTVGLGRDLKSPLRSMAYDAQEAGMKVGIVTSVPIDHATPACFYARVPKRNMYYEITEQLPQTGFDYFAGEPLLGRGRAKGKTAPDQLLEAGGYRLVKTRREFDALQAGDRKIVVEHKMGYAIDGGQEFPLADLTRKGIELLDGEPGFFMMVEGGKIDWSGHANDLATNIHETLAFDEAVAAVMEFYEKHRDETLVVVTADHETGGLELASRSPKMVEVVDAQESRGQKYVDEVGVWKKQGSVSAGTAFDRLVGDFGLSDLTSDSAEHIRKAVEQTFKSREKDARDPEIQKMYGKRNAAVTSCLHALAECAGARWTSYQHTAALVPTTAVGVGADQFAGEYSNADIGKCLKGLMQG</sequence>
<evidence type="ECO:0000313" key="11">
    <source>
        <dbReference type="Proteomes" id="UP001290861"/>
    </source>
</evidence>
<dbReference type="SUPFAM" id="SSF53649">
    <property type="entry name" value="Alkaline phosphatase-like"/>
    <property type="match status" value="1"/>
</dbReference>
<dbReference type="InterPro" id="IPR001952">
    <property type="entry name" value="Alkaline_phosphatase"/>
</dbReference>
<comment type="cofactor">
    <cofactor evidence="1">
        <name>Mg(2+)</name>
        <dbReference type="ChEBI" id="CHEBI:18420"/>
    </cofactor>
</comment>
<keyword evidence="6" id="KW-0378">Hydrolase</keyword>
<dbReference type="Gene3D" id="3.40.720.10">
    <property type="entry name" value="Alkaline Phosphatase, subunit A"/>
    <property type="match status" value="1"/>
</dbReference>
<dbReference type="CDD" id="cd16012">
    <property type="entry name" value="ALP"/>
    <property type="match status" value="1"/>
</dbReference>
<dbReference type="Pfam" id="PF00245">
    <property type="entry name" value="Alk_phosphatase"/>
    <property type="match status" value="2"/>
</dbReference>
<dbReference type="PANTHER" id="PTHR11596">
    <property type="entry name" value="ALKALINE PHOSPHATASE"/>
    <property type="match status" value="1"/>
</dbReference>
<proteinExistence type="inferred from homology"/>
<evidence type="ECO:0000256" key="4">
    <source>
        <dbReference type="ARBA" id="ARBA00022553"/>
    </source>
</evidence>
<keyword evidence="11" id="KW-1185">Reference proteome</keyword>
<evidence type="ECO:0000256" key="5">
    <source>
        <dbReference type="ARBA" id="ARBA00022723"/>
    </source>
</evidence>
<keyword evidence="7" id="KW-0862">Zinc</keyword>
<comment type="cofactor">
    <cofactor evidence="2">
        <name>Zn(2+)</name>
        <dbReference type="ChEBI" id="CHEBI:29105"/>
    </cofactor>
</comment>
<dbReference type="PROSITE" id="PS00123">
    <property type="entry name" value="ALKALINE_PHOSPHATASE"/>
    <property type="match status" value="1"/>
</dbReference>
<evidence type="ECO:0000256" key="2">
    <source>
        <dbReference type="ARBA" id="ARBA00001947"/>
    </source>
</evidence>
<comment type="caution">
    <text evidence="10">The sequence shown here is derived from an EMBL/GenBank/DDBJ whole genome shotgun (WGS) entry which is preliminary data.</text>
</comment>
<evidence type="ECO:0000313" key="10">
    <source>
        <dbReference type="EMBL" id="MDZ8117726.1"/>
    </source>
</evidence>
<evidence type="ECO:0000256" key="6">
    <source>
        <dbReference type="ARBA" id="ARBA00022801"/>
    </source>
</evidence>
<gene>
    <name evidence="10" type="ORF">P9H32_03735</name>
</gene>
<dbReference type="EMBL" id="JARVCO010000003">
    <property type="protein sequence ID" value="MDZ8117726.1"/>
    <property type="molecule type" value="Genomic_DNA"/>
</dbReference>
<name>A0ABU5MU53_9BACT</name>
<evidence type="ECO:0000256" key="9">
    <source>
        <dbReference type="RuleBase" id="RU003946"/>
    </source>
</evidence>
<keyword evidence="8" id="KW-0460">Magnesium</keyword>
<dbReference type="PRINTS" id="PR00113">
    <property type="entry name" value="ALKPHPHTASE"/>
</dbReference>
<dbReference type="SMART" id="SM00098">
    <property type="entry name" value="alkPPc"/>
    <property type="match status" value="1"/>
</dbReference>
<reference evidence="10 11" key="1">
    <citation type="journal article" date="2024" name="Appl. Environ. Microbiol.">
        <title>Pontiella agarivorans sp. nov., a novel marine anaerobic bacterium capable of degrading macroalgal polysaccharides and fixing nitrogen.</title>
        <authorList>
            <person name="Liu N."/>
            <person name="Kivenson V."/>
            <person name="Peng X."/>
            <person name="Cui Z."/>
            <person name="Lankiewicz T.S."/>
            <person name="Gosselin K.M."/>
            <person name="English C.J."/>
            <person name="Blair E.M."/>
            <person name="O'Malley M.A."/>
            <person name="Valentine D.L."/>
        </authorList>
    </citation>
    <scope>NUCLEOTIDE SEQUENCE [LARGE SCALE GENOMIC DNA]</scope>
    <source>
        <strain evidence="10 11">NLcol2</strain>
    </source>
</reference>
<keyword evidence="4" id="KW-0597">Phosphoprotein</keyword>
<evidence type="ECO:0000256" key="1">
    <source>
        <dbReference type="ARBA" id="ARBA00001946"/>
    </source>
</evidence>
<evidence type="ECO:0000256" key="3">
    <source>
        <dbReference type="ARBA" id="ARBA00005984"/>
    </source>
</evidence>
<dbReference type="InterPro" id="IPR018299">
    <property type="entry name" value="Alkaline_phosphatase_AS"/>
</dbReference>